<dbReference type="EMBL" id="JACARF010000185">
    <property type="protein sequence ID" value="NWE80458.1"/>
    <property type="molecule type" value="Genomic_DNA"/>
</dbReference>
<feature type="non-terminal residue" evidence="2">
    <location>
        <position position="1"/>
    </location>
</feature>
<evidence type="ECO:0000313" key="3">
    <source>
        <dbReference type="Proteomes" id="UP000537188"/>
    </source>
</evidence>
<feature type="compositionally biased region" description="Polar residues" evidence="1">
    <location>
        <begin position="1"/>
        <end position="14"/>
    </location>
</feature>
<reference evidence="2 3" key="1">
    <citation type="submission" date="2020-04" db="EMBL/GenBank/DDBJ databases">
        <title>Molecular characterization of pseudomonads from Agaricus bisporus reveal novel blotch 2 pathogens in Western Europe.</title>
        <authorList>
            <person name="Taparia T."/>
            <person name="Krijger M."/>
            <person name="Haynes E."/>
            <person name="Elpinstone J.G."/>
            <person name="Noble R."/>
            <person name="Van Der Wolf J."/>
        </authorList>
    </citation>
    <scope>NUCLEOTIDE SEQUENCE [LARGE SCALE GENOMIC DNA]</scope>
    <source>
        <strain evidence="2 3">IPO3781</strain>
    </source>
</reference>
<sequence>GNQPPDAQASQAGNQPGGNDVPGSELGDEQTTHPPLRAAAEIIDGERHQALEQWLRQIPDDPGELLRRKFWYEQQLHQDKTR</sequence>
<dbReference type="AlphaFoldDB" id="A0A7Y8K8S8"/>
<organism evidence="2 3">
    <name type="scientific">Pseudomonas yamanorum</name>
    <dbReference type="NCBI Taxonomy" id="515393"/>
    <lineage>
        <taxon>Bacteria</taxon>
        <taxon>Pseudomonadati</taxon>
        <taxon>Pseudomonadota</taxon>
        <taxon>Gammaproteobacteria</taxon>
        <taxon>Pseudomonadales</taxon>
        <taxon>Pseudomonadaceae</taxon>
        <taxon>Pseudomonas</taxon>
    </lineage>
</organism>
<accession>A0A7Y8K8S8</accession>
<evidence type="ECO:0000313" key="2">
    <source>
        <dbReference type="EMBL" id="NWE80458.1"/>
    </source>
</evidence>
<gene>
    <name evidence="2" type="ORF">HX828_33340</name>
</gene>
<dbReference type="Proteomes" id="UP000537188">
    <property type="component" value="Unassembled WGS sequence"/>
</dbReference>
<feature type="region of interest" description="Disordered" evidence="1">
    <location>
        <begin position="1"/>
        <end position="36"/>
    </location>
</feature>
<name>A0A7Y8K8S8_9PSED</name>
<comment type="caution">
    <text evidence="2">The sequence shown here is derived from an EMBL/GenBank/DDBJ whole genome shotgun (WGS) entry which is preliminary data.</text>
</comment>
<evidence type="ECO:0000256" key="1">
    <source>
        <dbReference type="SAM" id="MobiDB-lite"/>
    </source>
</evidence>
<protein>
    <submittedName>
        <fullName evidence="2">Uncharacterized protein</fullName>
    </submittedName>
</protein>
<proteinExistence type="predicted"/>